<sequence>MTFTGETGMKSESKRRRKQIMLLMAVATVAVLAIGSFWIKLKQANEKVLSNSEISQTSQKRGSAASSKIMVHVAGAVNRPGLYRLSPDARVNDAIKAAGGATAEGDVNALNLAEKVKDGQKLTVPNRNASAQMANQNTAGTATVNINTASKETLMTLPGIGEVLAQNIIDYRTKNGPFSSTEEIKEVNRIGDKLYEQLKDRISV</sequence>
<dbReference type="Gene3D" id="3.10.560.10">
    <property type="entry name" value="Outer membrane lipoprotein wza domain like"/>
    <property type="match status" value="1"/>
</dbReference>
<dbReference type="Pfam" id="PF10531">
    <property type="entry name" value="SLBB"/>
    <property type="match status" value="1"/>
</dbReference>
<evidence type="ECO:0000313" key="3">
    <source>
        <dbReference type="EMBL" id="EFV01682.1"/>
    </source>
</evidence>
<dbReference type="Pfam" id="PF12836">
    <property type="entry name" value="HHH_3"/>
    <property type="match status" value="1"/>
</dbReference>
<dbReference type="SMART" id="SM00278">
    <property type="entry name" value="HhH1"/>
    <property type="match status" value="2"/>
</dbReference>
<name>E6MGE2_9FIRM</name>
<keyword evidence="4" id="KW-1185">Reference proteome</keyword>
<dbReference type="STRING" id="887929.HMP0721_1075"/>
<dbReference type="InterPro" id="IPR004509">
    <property type="entry name" value="Competence_ComEA_HhH"/>
</dbReference>
<gene>
    <name evidence="3" type="ORF">HMP0721_1075</name>
</gene>
<dbReference type="InterPro" id="IPR019554">
    <property type="entry name" value="Soluble_ligand-bd"/>
</dbReference>
<dbReference type="GO" id="GO:0006281">
    <property type="term" value="P:DNA repair"/>
    <property type="evidence" value="ECO:0007669"/>
    <property type="project" value="InterPro"/>
</dbReference>
<dbReference type="GO" id="GO:0015628">
    <property type="term" value="P:protein secretion by the type II secretion system"/>
    <property type="evidence" value="ECO:0007669"/>
    <property type="project" value="TreeGrafter"/>
</dbReference>
<feature type="domain" description="Helix-hairpin-helix DNA-binding motif class 1" evidence="2">
    <location>
        <begin position="152"/>
        <end position="171"/>
    </location>
</feature>
<evidence type="ECO:0000313" key="4">
    <source>
        <dbReference type="Proteomes" id="UP000004754"/>
    </source>
</evidence>
<keyword evidence="1" id="KW-1133">Transmembrane helix</keyword>
<organism evidence="3 4">
    <name type="scientific">Pseudoramibacter alactolyticus ATCC 23263</name>
    <dbReference type="NCBI Taxonomy" id="887929"/>
    <lineage>
        <taxon>Bacteria</taxon>
        <taxon>Bacillati</taxon>
        <taxon>Bacillota</taxon>
        <taxon>Clostridia</taxon>
        <taxon>Eubacteriales</taxon>
        <taxon>Eubacteriaceae</taxon>
        <taxon>Pseudoramibacter</taxon>
    </lineage>
</organism>
<dbReference type="Proteomes" id="UP000004754">
    <property type="component" value="Unassembled WGS sequence"/>
</dbReference>
<evidence type="ECO:0000259" key="2">
    <source>
        <dbReference type="SMART" id="SM00278"/>
    </source>
</evidence>
<comment type="caution">
    <text evidence="3">The sequence shown here is derived from an EMBL/GenBank/DDBJ whole genome shotgun (WGS) entry which is preliminary data.</text>
</comment>
<dbReference type="PANTHER" id="PTHR21180:SF32">
    <property type="entry name" value="ENDONUCLEASE_EXONUCLEASE_PHOSPHATASE FAMILY DOMAIN-CONTAINING PROTEIN 1"/>
    <property type="match status" value="1"/>
</dbReference>
<dbReference type="Gene3D" id="1.10.150.310">
    <property type="entry name" value="Tex RuvX-like domain-like"/>
    <property type="match status" value="1"/>
</dbReference>
<dbReference type="AlphaFoldDB" id="E6MGE2"/>
<dbReference type="GO" id="GO:0003677">
    <property type="term" value="F:DNA binding"/>
    <property type="evidence" value="ECO:0007669"/>
    <property type="project" value="InterPro"/>
</dbReference>
<protein>
    <submittedName>
        <fullName evidence="3">ComEA protein</fullName>
    </submittedName>
</protein>
<dbReference type="PANTHER" id="PTHR21180">
    <property type="entry name" value="ENDONUCLEASE/EXONUCLEASE/PHOSPHATASE FAMILY DOMAIN-CONTAINING PROTEIN 1"/>
    <property type="match status" value="1"/>
</dbReference>
<dbReference type="InterPro" id="IPR003583">
    <property type="entry name" value="Hlx-hairpin-Hlx_DNA-bd_motif"/>
</dbReference>
<keyword evidence="1" id="KW-0472">Membrane</keyword>
<evidence type="ECO:0000256" key="1">
    <source>
        <dbReference type="SAM" id="Phobius"/>
    </source>
</evidence>
<accession>E6MGE2</accession>
<keyword evidence="1" id="KW-0812">Transmembrane</keyword>
<feature type="domain" description="Helix-hairpin-helix DNA-binding motif class 1" evidence="2">
    <location>
        <begin position="182"/>
        <end position="201"/>
    </location>
</feature>
<feature type="transmembrane region" description="Helical" evidence="1">
    <location>
        <begin position="20"/>
        <end position="39"/>
    </location>
</feature>
<dbReference type="HOGENOM" id="CLU_052011_1_2_9"/>
<dbReference type="SUPFAM" id="SSF47781">
    <property type="entry name" value="RuvA domain 2-like"/>
    <property type="match status" value="1"/>
</dbReference>
<dbReference type="NCBIfam" id="TIGR00426">
    <property type="entry name" value="competence protein ComEA helix-hairpin-helix repeat region"/>
    <property type="match status" value="1"/>
</dbReference>
<dbReference type="EMBL" id="AEQN01000016">
    <property type="protein sequence ID" value="EFV01682.1"/>
    <property type="molecule type" value="Genomic_DNA"/>
</dbReference>
<dbReference type="GO" id="GO:0015627">
    <property type="term" value="C:type II protein secretion system complex"/>
    <property type="evidence" value="ECO:0007669"/>
    <property type="project" value="TreeGrafter"/>
</dbReference>
<dbReference type="InterPro" id="IPR051675">
    <property type="entry name" value="Endo/Exo/Phosphatase_dom_1"/>
</dbReference>
<dbReference type="InterPro" id="IPR010994">
    <property type="entry name" value="RuvA_2-like"/>
</dbReference>
<reference evidence="3 4" key="1">
    <citation type="submission" date="2010-12" db="EMBL/GenBank/DDBJ databases">
        <authorList>
            <person name="Muzny D."/>
            <person name="Qin X."/>
            <person name="Deng J."/>
            <person name="Jiang H."/>
            <person name="Liu Y."/>
            <person name="Qu J."/>
            <person name="Song X.-Z."/>
            <person name="Zhang L."/>
            <person name="Thornton R."/>
            <person name="Coyle M."/>
            <person name="Francisco L."/>
            <person name="Jackson L."/>
            <person name="Javaid M."/>
            <person name="Korchina V."/>
            <person name="Kovar C."/>
            <person name="Mata R."/>
            <person name="Mathew T."/>
            <person name="Ngo R."/>
            <person name="Nguyen L."/>
            <person name="Nguyen N."/>
            <person name="Okwuonu G."/>
            <person name="Ongeri F."/>
            <person name="Pham C."/>
            <person name="Simmons D."/>
            <person name="Wilczek-Boney K."/>
            <person name="Hale W."/>
            <person name="Jakkamsetti A."/>
            <person name="Pham P."/>
            <person name="Ruth R."/>
            <person name="San Lucas F."/>
            <person name="Warren J."/>
            <person name="Zhang J."/>
            <person name="Zhao Z."/>
            <person name="Zhou C."/>
            <person name="Zhu D."/>
            <person name="Lee S."/>
            <person name="Bess C."/>
            <person name="Blankenburg K."/>
            <person name="Forbes L."/>
            <person name="Fu Q."/>
            <person name="Gubbala S."/>
            <person name="Hirani K."/>
            <person name="Jayaseelan J.C."/>
            <person name="Lara F."/>
            <person name="Munidasa M."/>
            <person name="Palculict T."/>
            <person name="Patil S."/>
            <person name="Pu L.-L."/>
            <person name="Saada N."/>
            <person name="Tang L."/>
            <person name="Weissenberger G."/>
            <person name="Zhu Y."/>
            <person name="Hemphill L."/>
            <person name="Shang Y."/>
            <person name="Youmans B."/>
            <person name="Ayvaz T."/>
            <person name="Ross M."/>
            <person name="Santibanez J."/>
            <person name="Aqrawi P."/>
            <person name="Gross S."/>
            <person name="Joshi V."/>
            <person name="Fowler G."/>
            <person name="Nazareth L."/>
            <person name="Reid J."/>
            <person name="Worley K."/>
            <person name="Petrosino J."/>
            <person name="Highlander S."/>
            <person name="Gibbs R."/>
        </authorList>
    </citation>
    <scope>NUCLEOTIDE SEQUENCE [LARGE SCALE GENOMIC DNA]</scope>
    <source>
        <strain evidence="3 4">ATCC 23263</strain>
    </source>
</reference>
<dbReference type="eggNOG" id="COG1555">
    <property type="taxonomic scope" value="Bacteria"/>
</dbReference>
<proteinExistence type="predicted"/>